<comment type="subcellular location">
    <subcellularLocation>
        <location evidence="1 11">Nucleus</location>
    </subcellularLocation>
</comment>
<accession>K8EW38</accession>
<dbReference type="NCBIfam" id="TIGR00622">
    <property type="entry name" value="ssl1"/>
    <property type="match status" value="1"/>
</dbReference>
<evidence type="ECO:0000256" key="11">
    <source>
        <dbReference type="PIRNR" id="PIRNR015919"/>
    </source>
</evidence>
<dbReference type="PANTHER" id="PTHR12695">
    <property type="entry name" value="GENERAL TRANSCRIPTION FACTOR IIH SUBUNIT 2"/>
    <property type="match status" value="1"/>
</dbReference>
<dbReference type="PANTHER" id="PTHR12695:SF2">
    <property type="entry name" value="GENERAL TRANSCRIPTION FACTOR IIH SUBUNIT 2-RELATED"/>
    <property type="match status" value="1"/>
</dbReference>
<evidence type="ECO:0000256" key="12">
    <source>
        <dbReference type="PIRSR" id="PIRSR015919-1"/>
    </source>
</evidence>
<feature type="zinc finger region" description="C4-type" evidence="12">
    <location>
        <begin position="325"/>
        <end position="342"/>
    </location>
</feature>
<dbReference type="OrthoDB" id="284275at2759"/>
<dbReference type="InterPro" id="IPR012170">
    <property type="entry name" value="TFIIH_SSL1/p44"/>
</dbReference>
<dbReference type="Proteomes" id="UP000198341">
    <property type="component" value="Chromosome 5"/>
</dbReference>
<proteinExistence type="inferred from homology"/>
<dbReference type="SUPFAM" id="SSF53300">
    <property type="entry name" value="vWA-like"/>
    <property type="match status" value="1"/>
</dbReference>
<dbReference type="GO" id="GO:0006357">
    <property type="term" value="P:regulation of transcription by RNA polymerase II"/>
    <property type="evidence" value="ECO:0007669"/>
    <property type="project" value="TreeGrafter"/>
</dbReference>
<organism evidence="15 16">
    <name type="scientific">Bathycoccus prasinos</name>
    <dbReference type="NCBI Taxonomy" id="41875"/>
    <lineage>
        <taxon>Eukaryota</taxon>
        <taxon>Viridiplantae</taxon>
        <taxon>Chlorophyta</taxon>
        <taxon>Mamiellophyceae</taxon>
        <taxon>Mamiellales</taxon>
        <taxon>Bathycoccaceae</taxon>
        <taxon>Bathycoccus</taxon>
    </lineage>
</organism>
<keyword evidence="8 11" id="KW-0804">Transcription</keyword>
<dbReference type="InterPro" id="IPR004595">
    <property type="entry name" value="TFIIH_C1-like_dom"/>
</dbReference>
<dbReference type="InterPro" id="IPR013087">
    <property type="entry name" value="Znf_C2H2_type"/>
</dbReference>
<evidence type="ECO:0000256" key="8">
    <source>
        <dbReference type="ARBA" id="ARBA00023163"/>
    </source>
</evidence>
<dbReference type="InterPro" id="IPR007198">
    <property type="entry name" value="Ssl1-like"/>
</dbReference>
<keyword evidence="7 11" id="KW-0805">Transcription regulation</keyword>
<dbReference type="SUPFAM" id="SSF57889">
    <property type="entry name" value="Cysteine-rich domain"/>
    <property type="match status" value="1"/>
</dbReference>
<keyword evidence="4" id="KW-0227">DNA damage</keyword>
<evidence type="ECO:0000256" key="7">
    <source>
        <dbReference type="ARBA" id="ARBA00023015"/>
    </source>
</evidence>
<dbReference type="GO" id="GO:0006289">
    <property type="term" value="P:nucleotide-excision repair"/>
    <property type="evidence" value="ECO:0007669"/>
    <property type="project" value="UniProtKB-UniRule"/>
</dbReference>
<evidence type="ECO:0000256" key="2">
    <source>
        <dbReference type="ARBA" id="ARBA00006092"/>
    </source>
</evidence>
<dbReference type="Pfam" id="PF07975">
    <property type="entry name" value="C1_4"/>
    <property type="match status" value="1"/>
</dbReference>
<dbReference type="GO" id="GO:0005675">
    <property type="term" value="C:transcription factor TFIIH holo complex"/>
    <property type="evidence" value="ECO:0007669"/>
    <property type="project" value="UniProtKB-UniRule"/>
</dbReference>
<evidence type="ECO:0000256" key="5">
    <source>
        <dbReference type="ARBA" id="ARBA00022771"/>
    </source>
</evidence>
<dbReference type="GO" id="GO:0006351">
    <property type="term" value="P:DNA-templated transcription"/>
    <property type="evidence" value="ECO:0007669"/>
    <property type="project" value="InterPro"/>
</dbReference>
<evidence type="ECO:0000256" key="10">
    <source>
        <dbReference type="ARBA" id="ARBA00023242"/>
    </source>
</evidence>
<keyword evidence="6 11" id="KW-0862">Zinc</keyword>
<evidence type="ECO:0000313" key="16">
    <source>
        <dbReference type="Proteomes" id="UP000198341"/>
    </source>
</evidence>
<dbReference type="eggNOG" id="KOG2807">
    <property type="taxonomic scope" value="Eukaryota"/>
</dbReference>
<feature type="region of interest" description="Disordered" evidence="13">
    <location>
        <begin position="371"/>
        <end position="393"/>
    </location>
</feature>
<keyword evidence="3 11" id="KW-0479">Metal-binding</keyword>
<evidence type="ECO:0000259" key="14">
    <source>
        <dbReference type="PROSITE" id="PS00028"/>
    </source>
</evidence>
<dbReference type="InterPro" id="IPR046349">
    <property type="entry name" value="C1-like_sf"/>
</dbReference>
<dbReference type="Gene3D" id="3.40.50.410">
    <property type="entry name" value="von Willebrand factor, type A domain"/>
    <property type="match status" value="1"/>
</dbReference>
<dbReference type="RefSeq" id="XP_007513132.1">
    <property type="nucleotide sequence ID" value="XM_007513070.1"/>
</dbReference>
<dbReference type="STRING" id="41875.K8EW38"/>
<dbReference type="GO" id="GO:0000439">
    <property type="term" value="C:transcription factor TFIIH core complex"/>
    <property type="evidence" value="ECO:0007669"/>
    <property type="project" value="InterPro"/>
</dbReference>
<dbReference type="InterPro" id="IPR036465">
    <property type="entry name" value="vWFA_dom_sf"/>
</dbReference>
<dbReference type="Pfam" id="PF04056">
    <property type="entry name" value="Ssl1"/>
    <property type="match status" value="1"/>
</dbReference>
<gene>
    <name evidence="15" type="ORF">Bathy05g02250</name>
</gene>
<keyword evidence="16" id="KW-1185">Reference proteome</keyword>
<evidence type="ECO:0000256" key="3">
    <source>
        <dbReference type="ARBA" id="ARBA00022723"/>
    </source>
</evidence>
<feature type="domain" description="C2H2-type" evidence="14">
    <location>
        <begin position="419"/>
        <end position="439"/>
    </location>
</feature>
<evidence type="ECO:0000256" key="1">
    <source>
        <dbReference type="ARBA" id="ARBA00004123"/>
    </source>
</evidence>
<dbReference type="GO" id="GO:0008270">
    <property type="term" value="F:zinc ion binding"/>
    <property type="evidence" value="ECO:0007669"/>
    <property type="project" value="UniProtKB-UniRule"/>
</dbReference>
<name>K8EW38_9CHLO</name>
<sequence>MSSLEEEERGNRIPFEPDDPRYEFTAEEEENALKAYEKRYQKERTWEDLTEDAEGNLRSSSLEKDRSQRRRFLANEKRKKIEKEASQSRVAKGMIRYCYVILDLSDAIHVEDMRPNRSAVLLPLMIKFVREFFNQNPLSQLGLIACKDGKAERITELSGSPETHVKAIKKAFASDGVGGSFSLQNGLEQAMEGLRDVPPFGAREIIAIISSLSTCDPGNINDSVRKVKKMKARTNVICVAAETRVFKKLSEETKGKFSVSLDQSHLTRLIMECAPPPALLLETAKPALVEMGFPRREPRKFGLGAGDEDDRDVLTIGPRNGEYRCPRCEARAEELPSQCGTCQLSLVSSPHLARSYHHLFPVMPFVEVKVDGDSKNEEEEEKKRKKNSGKDDDDDGQFLRECFGCCVVVDASTGMLSKCLKCEKEFCFACDVYIHDRLHNCVGCLSTALDKE</sequence>
<evidence type="ECO:0000313" key="15">
    <source>
        <dbReference type="EMBL" id="CCO16690.1"/>
    </source>
</evidence>
<dbReference type="GeneID" id="19015728"/>
<comment type="similarity">
    <text evidence="2 11">Belongs to the GTF2H2 family.</text>
</comment>
<dbReference type="InterPro" id="IPR013083">
    <property type="entry name" value="Znf_RING/FYVE/PHD"/>
</dbReference>
<evidence type="ECO:0000256" key="4">
    <source>
        <dbReference type="ARBA" id="ARBA00022763"/>
    </source>
</evidence>
<keyword evidence="5" id="KW-0863">Zinc-finger</keyword>
<dbReference type="PIRSF" id="PIRSF015919">
    <property type="entry name" value="TFIIH_SSL1"/>
    <property type="match status" value="1"/>
</dbReference>
<dbReference type="PROSITE" id="PS00028">
    <property type="entry name" value="ZINC_FINGER_C2H2_1"/>
    <property type="match status" value="1"/>
</dbReference>
<protein>
    <recommendedName>
        <fullName evidence="11">General transcription factor IIH subunit</fullName>
    </recommendedName>
</protein>
<dbReference type="KEGG" id="bpg:Bathy05g02250"/>
<dbReference type="Gene3D" id="3.30.40.10">
    <property type="entry name" value="Zinc/RING finger domain, C3HC4 (zinc finger)"/>
    <property type="match status" value="1"/>
</dbReference>
<dbReference type="AlphaFoldDB" id="K8EW38"/>
<dbReference type="SMART" id="SM01047">
    <property type="entry name" value="C1_4"/>
    <property type="match status" value="1"/>
</dbReference>
<evidence type="ECO:0000256" key="13">
    <source>
        <dbReference type="SAM" id="MobiDB-lite"/>
    </source>
</evidence>
<keyword evidence="10 11" id="KW-0539">Nucleus</keyword>
<evidence type="ECO:0000256" key="6">
    <source>
        <dbReference type="ARBA" id="ARBA00022833"/>
    </source>
</evidence>
<dbReference type="FunFam" id="3.40.50.410:FF:000015">
    <property type="entry name" value="General transcription factor IIH subunit 2"/>
    <property type="match status" value="1"/>
</dbReference>
<dbReference type="EMBL" id="FO082274">
    <property type="protein sequence ID" value="CCO16690.1"/>
    <property type="molecule type" value="Genomic_DNA"/>
</dbReference>
<evidence type="ECO:0000256" key="9">
    <source>
        <dbReference type="ARBA" id="ARBA00023204"/>
    </source>
</evidence>
<keyword evidence="9" id="KW-0234">DNA repair</keyword>
<feature type="region of interest" description="Disordered" evidence="13">
    <location>
        <begin position="1"/>
        <end position="28"/>
    </location>
</feature>
<reference evidence="15 16" key="1">
    <citation type="submission" date="2011-10" db="EMBL/GenBank/DDBJ databases">
        <authorList>
            <person name="Genoscope - CEA"/>
        </authorList>
    </citation>
    <scope>NUCLEOTIDE SEQUENCE [LARGE SCALE GENOMIC DNA]</scope>
    <source>
        <strain evidence="15 16">RCC 1105</strain>
    </source>
</reference>